<organism evidence="4 5">
    <name type="scientific">Candidatus Ozemobacter sibiricus</name>
    <dbReference type="NCBI Taxonomy" id="2268124"/>
    <lineage>
        <taxon>Bacteria</taxon>
        <taxon>Candidatus Ozemobacteria</taxon>
        <taxon>Candidatus Ozemobacterales</taxon>
        <taxon>Candidatus Ozemobacteraceae</taxon>
        <taxon>Candidatus Ozemobacter</taxon>
    </lineage>
</organism>
<feature type="domain" description="FecR protein" evidence="3">
    <location>
        <begin position="65"/>
        <end position="152"/>
    </location>
</feature>
<feature type="region of interest" description="Disordered" evidence="1">
    <location>
        <begin position="205"/>
        <end position="269"/>
    </location>
</feature>
<feature type="compositionally biased region" description="Basic and acidic residues" evidence="1">
    <location>
        <begin position="256"/>
        <end position="269"/>
    </location>
</feature>
<dbReference type="GO" id="GO:0016989">
    <property type="term" value="F:sigma factor antagonist activity"/>
    <property type="evidence" value="ECO:0007669"/>
    <property type="project" value="TreeGrafter"/>
</dbReference>
<feature type="chain" id="PRO_5016876043" description="FecR protein domain-containing protein" evidence="2">
    <location>
        <begin position="26"/>
        <end position="437"/>
    </location>
</feature>
<dbReference type="Pfam" id="PF04773">
    <property type="entry name" value="FecR"/>
    <property type="match status" value="1"/>
</dbReference>
<name>A0A367ZIX2_9BACT</name>
<proteinExistence type="predicted"/>
<dbReference type="InterPro" id="IPR006860">
    <property type="entry name" value="FecR"/>
</dbReference>
<feature type="region of interest" description="Disordered" evidence="1">
    <location>
        <begin position="281"/>
        <end position="348"/>
    </location>
</feature>
<dbReference type="PANTHER" id="PTHR30273">
    <property type="entry name" value="PERIPLASMIC SIGNAL SENSOR AND SIGMA FACTOR ACTIVATOR FECR-RELATED"/>
    <property type="match status" value="1"/>
</dbReference>
<dbReference type="PANTHER" id="PTHR30273:SF2">
    <property type="entry name" value="PROTEIN FECR"/>
    <property type="match status" value="1"/>
</dbReference>
<dbReference type="InterPro" id="IPR012373">
    <property type="entry name" value="Ferrdict_sens_TM"/>
</dbReference>
<keyword evidence="2" id="KW-0732">Signal</keyword>
<evidence type="ECO:0000313" key="4">
    <source>
        <dbReference type="EMBL" id="RCK78083.1"/>
    </source>
</evidence>
<dbReference type="AlphaFoldDB" id="A0A367ZIX2"/>
<dbReference type="Proteomes" id="UP000252355">
    <property type="component" value="Unassembled WGS sequence"/>
</dbReference>
<evidence type="ECO:0000256" key="2">
    <source>
        <dbReference type="SAM" id="SignalP"/>
    </source>
</evidence>
<evidence type="ECO:0000259" key="3">
    <source>
        <dbReference type="Pfam" id="PF04773"/>
    </source>
</evidence>
<dbReference type="Gene3D" id="2.60.120.1440">
    <property type="match status" value="1"/>
</dbReference>
<protein>
    <recommendedName>
        <fullName evidence="3">FecR protein domain-containing protein</fullName>
    </recommendedName>
</protein>
<dbReference type="EMBL" id="QOQW01000028">
    <property type="protein sequence ID" value="RCK78083.1"/>
    <property type="molecule type" value="Genomic_DNA"/>
</dbReference>
<gene>
    <name evidence="4" type="ORF">OZSIB_1859</name>
</gene>
<sequence length="437" mass="48438">MHVRTASFLLVIALTIVLTAGPGGAQAPEALSFQVQRGRAALSRTGGSTWLTLGPEPAAVKVRDLLRTEGESRGELRFPDGSRIRLHPDTQLTVLPDGALIQVGEAWFSLRQQGKPFQVVTPTTICTVLGTTFDVAVDKYGRTQVRVFEGIVGVRARDDQRRRQIVLQRGMRTSIRDRGFTGDQIQKFDAGALEDELQKAWNAQAPTGPAQIGPERTGLPPIRPTLPDQLRTLGPDGTPVPLTPGAGPGTGPTAGERLDTIDESPDVRTRLNFFEQLRQQRMRDRERLSRAPGRPAPALPDPAWRSPYPGLPFDREDPPGWQEVTRQGHGRLTGQASPAPTGVPDERRLREELRRTEERLVLVQNEFAAVDAERRALVKKAEDLSRPRSTVRGAPGDGMTLEQITWRIGELQNRLLVLRDNHRHLSARLSDLRNRLR</sequence>
<evidence type="ECO:0000256" key="1">
    <source>
        <dbReference type="SAM" id="MobiDB-lite"/>
    </source>
</evidence>
<reference evidence="4 5" key="1">
    <citation type="submission" date="2018-05" db="EMBL/GenBank/DDBJ databases">
        <title>A metagenomic window into the 2 km-deep terrestrial subsurface aquifer revealed taxonomically and functionally diverse microbial community comprising novel uncultured bacterial lineages.</title>
        <authorList>
            <person name="Kadnikov V.V."/>
            <person name="Mardanov A.V."/>
            <person name="Beletsky A.V."/>
            <person name="Banks D."/>
            <person name="Pimenov N.V."/>
            <person name="Frank Y.A."/>
            <person name="Karnachuk O.V."/>
            <person name="Ravin N.V."/>
        </authorList>
    </citation>
    <scope>NUCLEOTIDE SEQUENCE [LARGE SCALE GENOMIC DNA]</scope>
    <source>
        <strain evidence="4">BY5</strain>
    </source>
</reference>
<evidence type="ECO:0000313" key="5">
    <source>
        <dbReference type="Proteomes" id="UP000252355"/>
    </source>
</evidence>
<accession>A0A367ZIX2</accession>
<comment type="caution">
    <text evidence="4">The sequence shown here is derived from an EMBL/GenBank/DDBJ whole genome shotgun (WGS) entry which is preliminary data.</text>
</comment>
<feature type="signal peptide" evidence="2">
    <location>
        <begin position="1"/>
        <end position="25"/>
    </location>
</feature>